<dbReference type="EMBL" id="PQXN01000192">
    <property type="protein sequence ID" value="TGO50088.1"/>
    <property type="molecule type" value="Genomic_DNA"/>
</dbReference>
<organism evidence="3 4">
    <name type="scientific">Botryotinia convoluta</name>
    <dbReference type="NCBI Taxonomy" id="54673"/>
    <lineage>
        <taxon>Eukaryota</taxon>
        <taxon>Fungi</taxon>
        <taxon>Dikarya</taxon>
        <taxon>Ascomycota</taxon>
        <taxon>Pezizomycotina</taxon>
        <taxon>Leotiomycetes</taxon>
        <taxon>Helotiales</taxon>
        <taxon>Sclerotiniaceae</taxon>
        <taxon>Botryotinia</taxon>
    </lineage>
</organism>
<protein>
    <recommendedName>
        <fullName evidence="2">SRR1-like domain-containing protein</fullName>
    </recommendedName>
</protein>
<evidence type="ECO:0000313" key="4">
    <source>
        <dbReference type="Proteomes" id="UP000297527"/>
    </source>
</evidence>
<reference evidence="3 4" key="1">
    <citation type="submission" date="2017-12" db="EMBL/GenBank/DDBJ databases">
        <title>Comparative genomics of Botrytis spp.</title>
        <authorList>
            <person name="Valero-Jimenez C.A."/>
            <person name="Tapia P."/>
            <person name="Veloso J."/>
            <person name="Silva-Moreno E."/>
            <person name="Staats M."/>
            <person name="Valdes J.H."/>
            <person name="Van Kan J.A.L."/>
        </authorList>
    </citation>
    <scope>NUCLEOTIDE SEQUENCE [LARGE SCALE GENOMIC DNA]</scope>
    <source>
        <strain evidence="3 4">MUCL11595</strain>
    </source>
</reference>
<accession>A0A4Z1HLZ4</accession>
<feature type="domain" description="SRR1-like" evidence="2">
    <location>
        <begin position="165"/>
        <end position="287"/>
    </location>
</feature>
<feature type="region of interest" description="Disordered" evidence="1">
    <location>
        <begin position="15"/>
        <end position="44"/>
    </location>
</feature>
<comment type="caution">
    <text evidence="3">The sequence shown here is derived from an EMBL/GenBank/DDBJ whole genome shotgun (WGS) entry which is preliminary data.</text>
</comment>
<dbReference type="Pfam" id="PF07985">
    <property type="entry name" value="SRR1"/>
    <property type="match status" value="1"/>
</dbReference>
<keyword evidence="4" id="KW-1185">Reference proteome</keyword>
<evidence type="ECO:0000313" key="3">
    <source>
        <dbReference type="EMBL" id="TGO50088.1"/>
    </source>
</evidence>
<dbReference type="Proteomes" id="UP000297527">
    <property type="component" value="Unassembled WGS sequence"/>
</dbReference>
<gene>
    <name evidence="3" type="ORF">BCON_0192g00150</name>
</gene>
<dbReference type="OrthoDB" id="5318346at2759"/>
<proteinExistence type="predicted"/>
<dbReference type="AlphaFoldDB" id="A0A4Z1HLZ4"/>
<feature type="region of interest" description="Disordered" evidence="1">
    <location>
        <begin position="51"/>
        <end position="70"/>
    </location>
</feature>
<evidence type="ECO:0000256" key="1">
    <source>
        <dbReference type="SAM" id="MobiDB-lite"/>
    </source>
</evidence>
<dbReference type="PANTHER" id="PTHR42080">
    <property type="entry name" value="SRR1 DOMAIN-CONTAINING PROTEIN"/>
    <property type="match status" value="1"/>
</dbReference>
<dbReference type="InterPro" id="IPR012942">
    <property type="entry name" value="SRR1-like"/>
</dbReference>
<feature type="compositionally biased region" description="Polar residues" evidence="1">
    <location>
        <begin position="52"/>
        <end position="61"/>
    </location>
</feature>
<sequence length="419" mass="48042">MTTFSDNKRFNGTDIRVVTDRHEDNTSKTHDMNSPSTSRESKDMDIKVVRDSPTTPLTDTPISPPAGHWDIGDTIRYGDKKWMMLGKDNEWHEHDGPDEYSSEYLGSEKVEFFREQEDWIGSGEELIVAAGWSGYRRLEESALDAMFEKYKLGSEDEAKLRRLVKSMMKGKVKPTNVACFGLGSLHRPYNEPKRSFEQFAALLKLMEILGTEMLIILAKISPSARNVMQDPEFCPADAGFFAKYGFETVLDPEGFNSINEETLVVEIGGYEYLEDRAMEGHWPAAFIKMGIPFSSRGHILERKGESSNRVWNQPNGRKRGSLKSFFEKEKVKIWWEYKMRRAFMKRSYSCKDIPKIGISYGMMATQLFWRKAAVRERCDCIEIAGGVARGALQFLTDMAYAAWFIRQRSEFTGEDDDDV</sequence>
<evidence type="ECO:0000259" key="2">
    <source>
        <dbReference type="Pfam" id="PF07985"/>
    </source>
</evidence>
<feature type="compositionally biased region" description="Basic and acidic residues" evidence="1">
    <location>
        <begin position="15"/>
        <end position="31"/>
    </location>
</feature>
<dbReference type="PANTHER" id="PTHR42080:SF1">
    <property type="entry name" value="SRR1-LIKE DOMAIN-CONTAINING PROTEIN"/>
    <property type="match status" value="1"/>
</dbReference>
<name>A0A4Z1HLZ4_9HELO</name>